<gene>
    <name evidence="1" type="ORF">TQ39_11425</name>
</gene>
<comment type="caution">
    <text evidence="1">The sequence shown here is derived from an EMBL/GenBank/DDBJ whole genome shotgun (WGS) entry which is preliminary data.</text>
</comment>
<protein>
    <submittedName>
        <fullName evidence="1">Uncharacterized protein</fullName>
    </submittedName>
</protein>
<accession>A0A0D8IYR2</accession>
<reference evidence="1" key="1">
    <citation type="submission" date="2015-02" db="EMBL/GenBank/DDBJ databases">
        <title>A novel member of the family Ruminococcaceae isolated from human feces.</title>
        <authorList>
            <person name="Shkoporov A.N."/>
            <person name="Chaplin A.V."/>
            <person name="Motuzova O.V."/>
            <person name="Kafarskaia L.I."/>
            <person name="Khokhlova E.V."/>
            <person name="Efimov B.A."/>
        </authorList>
    </citation>
    <scope>NUCLEOTIDE SEQUENCE [LARGE SCALE GENOMIC DNA]</scope>
    <source>
        <strain evidence="1">585-1</strain>
    </source>
</reference>
<proteinExistence type="predicted"/>
<dbReference type="EMBL" id="JXXK01000015">
    <property type="protein sequence ID" value="KJF39644.1"/>
    <property type="molecule type" value="Genomic_DNA"/>
</dbReference>
<dbReference type="Proteomes" id="UP000032483">
    <property type="component" value="Unassembled WGS sequence"/>
</dbReference>
<sequence>MQYDVFMAERESNRRKENTARQGVPVEDLKPFARFLLPKLQVFYETEEGQRAFQEWKKETMIKMFSFNLSGLLSAGLSPAPAHSICSQLHLPSSAAASGSAASPITHGGASAELLKESLTRRSMILTAAQ</sequence>
<dbReference type="AlphaFoldDB" id="A0A0D8IYR2"/>
<keyword evidence="2" id="KW-1185">Reference proteome</keyword>
<evidence type="ECO:0000313" key="1">
    <source>
        <dbReference type="EMBL" id="KJF39644.1"/>
    </source>
</evidence>
<name>A0A0D8IYR2_9FIRM</name>
<evidence type="ECO:0000313" key="2">
    <source>
        <dbReference type="Proteomes" id="UP000032483"/>
    </source>
</evidence>
<organism evidence="1 2">
    <name type="scientific">Ruthenibacterium lactatiformans</name>
    <dbReference type="NCBI Taxonomy" id="1550024"/>
    <lineage>
        <taxon>Bacteria</taxon>
        <taxon>Bacillati</taxon>
        <taxon>Bacillota</taxon>
        <taxon>Clostridia</taxon>
        <taxon>Eubacteriales</taxon>
        <taxon>Oscillospiraceae</taxon>
        <taxon>Ruthenibacterium</taxon>
    </lineage>
</organism>